<reference evidence="1 2" key="1">
    <citation type="submission" date="2015-11" db="EMBL/GenBank/DDBJ databases">
        <title>Genomic analysis of 38 Legionella species identifies large and diverse effector repertoires.</title>
        <authorList>
            <person name="Burstein D."/>
            <person name="Amaro F."/>
            <person name="Zusman T."/>
            <person name="Lifshitz Z."/>
            <person name="Cohen O."/>
            <person name="Gilbert J.A."/>
            <person name="Pupko T."/>
            <person name="Shuman H.A."/>
            <person name="Segal G."/>
        </authorList>
    </citation>
    <scope>NUCLEOTIDE SEQUENCE [LARGE SCALE GENOMIC DNA]</scope>
    <source>
        <strain evidence="1 2">ATCC 49655</strain>
    </source>
</reference>
<name>A0A0W0YZT4_9GAMM</name>
<dbReference type="PATRIC" id="fig|1122169.6.peg.1267"/>
<proteinExistence type="predicted"/>
<keyword evidence="2" id="KW-1185">Reference proteome</keyword>
<protein>
    <submittedName>
        <fullName evidence="1">Uncharacterized protein</fullName>
    </submittedName>
</protein>
<dbReference type="Proteomes" id="UP000054600">
    <property type="component" value="Unassembled WGS sequence"/>
</dbReference>
<dbReference type="eggNOG" id="ENOG502ZBJB">
    <property type="taxonomic scope" value="Bacteria"/>
</dbReference>
<dbReference type="RefSeq" id="WP_018577953.1">
    <property type="nucleotide sequence ID" value="NZ_KB892415.1"/>
</dbReference>
<sequence length="386" mass="44390">MKVTCFDNRPEIIQICADYWEIDNNGEFLHNTSAIGKKYGLSANKITQIAKEYSCAYSSTLYCSSCSIPYQYVNRTDYQSTTEINCWTCNDCLANEKMLLNEKKQIVLSHEFTKQQENHPLSIERLNVRLSILLLSLIRYGANEDLTFINEYLTNRTDRLSPDDDDDIDFIRELYRGGCISIAPFSHPDTLTLAEDNNFSFYPKSVKWLLPLSEGQTFREFIMLLEAKLASTDYLEASYDEVLDFCKDISLKECLAYLKYKMDEHKLPFTPGDKTRLVLSKALEMYSVAQVYGFIWTAVSSTAAYYMRTQGSISKKQAANAVVGNIEKNFERAYTQNWDVKGYRRDHNLPQSIISRILFNVLLHTDDGGFYLPLGKIMNLEDTLST</sequence>
<evidence type="ECO:0000313" key="1">
    <source>
        <dbReference type="EMBL" id="KTD62397.1"/>
    </source>
</evidence>
<dbReference type="EMBL" id="LNYW01000033">
    <property type="protein sequence ID" value="KTD62397.1"/>
    <property type="molecule type" value="Genomic_DNA"/>
</dbReference>
<accession>A0A0W0YZT4</accession>
<comment type="caution">
    <text evidence="1">The sequence shown here is derived from an EMBL/GenBank/DDBJ whole genome shotgun (WGS) entry which is preliminary data.</text>
</comment>
<dbReference type="AlphaFoldDB" id="A0A0W0YZT4"/>
<evidence type="ECO:0000313" key="2">
    <source>
        <dbReference type="Proteomes" id="UP000054600"/>
    </source>
</evidence>
<organism evidence="1 2">
    <name type="scientific">Legionella shakespearei DSM 23087</name>
    <dbReference type="NCBI Taxonomy" id="1122169"/>
    <lineage>
        <taxon>Bacteria</taxon>
        <taxon>Pseudomonadati</taxon>
        <taxon>Pseudomonadota</taxon>
        <taxon>Gammaproteobacteria</taxon>
        <taxon>Legionellales</taxon>
        <taxon>Legionellaceae</taxon>
        <taxon>Legionella</taxon>
    </lineage>
</organism>
<gene>
    <name evidence="1" type="ORF">Lsha_1097</name>
</gene>
<dbReference type="OrthoDB" id="1495383at2"/>